<feature type="transmembrane region" description="Helical" evidence="6">
    <location>
        <begin position="124"/>
        <end position="142"/>
    </location>
</feature>
<keyword evidence="9" id="KW-1185">Reference proteome</keyword>
<evidence type="ECO:0000256" key="3">
    <source>
        <dbReference type="ARBA" id="ARBA00022692"/>
    </source>
</evidence>
<dbReference type="AlphaFoldDB" id="A0A8S4E838"/>
<feature type="transmembrane region" description="Helical" evidence="6">
    <location>
        <begin position="201"/>
        <end position="223"/>
    </location>
</feature>
<comment type="subcellular location">
    <subcellularLocation>
        <location evidence="1 6">Cell membrane</location>
        <topology evidence="1 6">Multi-pass membrane protein</topology>
    </subcellularLocation>
</comment>
<dbReference type="Proteomes" id="UP000653454">
    <property type="component" value="Unassembled WGS sequence"/>
</dbReference>
<evidence type="ECO:0000313" key="8">
    <source>
        <dbReference type="EMBL" id="CAG9111821.1"/>
    </source>
</evidence>
<comment type="caution">
    <text evidence="6">Lacks conserved residue(s) required for the propagation of feature annotation.</text>
</comment>
<dbReference type="Pfam" id="PF08395">
    <property type="entry name" value="7tm_7"/>
    <property type="match status" value="1"/>
</dbReference>
<keyword evidence="4 6" id="KW-1133">Transmembrane helix</keyword>
<dbReference type="EMBL" id="CAJHNJ030000013">
    <property type="protein sequence ID" value="CAG9111821.1"/>
    <property type="molecule type" value="Genomic_DNA"/>
</dbReference>
<evidence type="ECO:0000256" key="5">
    <source>
        <dbReference type="ARBA" id="ARBA00023136"/>
    </source>
</evidence>
<organism evidence="8 9">
    <name type="scientific">Plutella xylostella</name>
    <name type="common">Diamondback moth</name>
    <name type="synonym">Plutella maculipennis</name>
    <dbReference type="NCBI Taxonomy" id="51655"/>
    <lineage>
        <taxon>Eukaryota</taxon>
        <taxon>Metazoa</taxon>
        <taxon>Ecdysozoa</taxon>
        <taxon>Arthropoda</taxon>
        <taxon>Hexapoda</taxon>
        <taxon>Insecta</taxon>
        <taxon>Pterygota</taxon>
        <taxon>Neoptera</taxon>
        <taxon>Endopterygota</taxon>
        <taxon>Lepidoptera</taxon>
        <taxon>Glossata</taxon>
        <taxon>Ditrysia</taxon>
        <taxon>Yponomeutoidea</taxon>
        <taxon>Plutellidae</taxon>
        <taxon>Plutella</taxon>
    </lineage>
</organism>
<evidence type="ECO:0000256" key="6">
    <source>
        <dbReference type="RuleBase" id="RU363108"/>
    </source>
</evidence>
<name>A0A8S4E838_PLUXY</name>
<evidence type="ECO:0000256" key="2">
    <source>
        <dbReference type="ARBA" id="ARBA00022475"/>
    </source>
</evidence>
<comment type="similarity">
    <text evidence="6">Belongs to the insect chemoreceptor superfamily. Gustatory receptor (GR) family.</text>
</comment>
<keyword evidence="2 6" id="KW-1003">Cell membrane</keyword>
<dbReference type="InterPro" id="IPR013604">
    <property type="entry name" value="7TM_chemorcpt"/>
</dbReference>
<accession>A0A8S4E838</accession>
<keyword evidence="6" id="KW-0807">Transducer</keyword>
<evidence type="ECO:0000313" key="9">
    <source>
        <dbReference type="Proteomes" id="UP000653454"/>
    </source>
</evidence>
<proteinExistence type="inferred from homology"/>
<protein>
    <recommendedName>
        <fullName evidence="6">Gustatory receptor</fullName>
    </recommendedName>
</protein>
<dbReference type="GO" id="GO:0050909">
    <property type="term" value="P:sensory perception of taste"/>
    <property type="evidence" value="ECO:0007669"/>
    <property type="project" value="InterPro"/>
</dbReference>
<feature type="region of interest" description="Disordered" evidence="7">
    <location>
        <begin position="24"/>
        <end position="45"/>
    </location>
</feature>
<sequence>MLASHSRLTVSRAASLRIPRPARSLFTPAHTRSRHRPAEPAQAVGAKPYSRLDHARLHPLRDYYLVCVAMPPPRPHRVLVNTLTGDDDHDVLDPISRVFIKAEAAVGINRLHLLEGQSPCSKKLYWIAGIYCNIMVIFCAYISDHGQFHVKTVLDISAYFFNVVFSFVTAHRLKLYFHEINTFDKAVCCRPKYSELLKQNVMLHIMVALVMAGAGATFFIRFWKSKDTYTHIIIIHIQRVCELYFYAHLFCIIEPRLKLINFYVASSRINTDDTVCIKPEGFEYFSQAKSYKDFTDMKFLMDLYEILVTAHRHLVNAIKWQDGPPVDIVKLLPAVFFVGGNVLVLAVPCARRDQLQSEVRRLRALLASALFDHHLDKRSRVSARALLALTGAHGLGVSLLGMLRVDISLPLHYVSLLVTYLIILLQFQKVNRI</sequence>
<comment type="function">
    <text evidence="6">Gustatory receptor which mediates acceptance or avoidance behavior, depending on its substrates.</text>
</comment>
<dbReference type="GO" id="GO:0007165">
    <property type="term" value="P:signal transduction"/>
    <property type="evidence" value="ECO:0007669"/>
    <property type="project" value="UniProtKB-KW"/>
</dbReference>
<feature type="transmembrane region" description="Helical" evidence="6">
    <location>
        <begin position="154"/>
        <end position="173"/>
    </location>
</feature>
<keyword evidence="5 6" id="KW-0472">Membrane</keyword>
<comment type="caution">
    <text evidence="8">The sequence shown here is derived from an EMBL/GenBank/DDBJ whole genome shotgun (WGS) entry which is preliminary data.</text>
</comment>
<gene>
    <name evidence="8" type="ORF">PLXY2_LOCUS4737</name>
</gene>
<feature type="transmembrane region" description="Helical" evidence="6">
    <location>
        <begin position="409"/>
        <end position="427"/>
    </location>
</feature>
<evidence type="ECO:0000256" key="4">
    <source>
        <dbReference type="ARBA" id="ARBA00022989"/>
    </source>
</evidence>
<keyword evidence="3 6" id="KW-0812">Transmembrane</keyword>
<evidence type="ECO:0000256" key="1">
    <source>
        <dbReference type="ARBA" id="ARBA00004651"/>
    </source>
</evidence>
<feature type="transmembrane region" description="Helical" evidence="6">
    <location>
        <begin position="385"/>
        <end position="403"/>
    </location>
</feature>
<reference evidence="8" key="1">
    <citation type="submission" date="2020-11" db="EMBL/GenBank/DDBJ databases">
        <authorList>
            <person name="Whiteford S."/>
        </authorList>
    </citation>
    <scope>NUCLEOTIDE SEQUENCE</scope>
</reference>
<evidence type="ECO:0000256" key="7">
    <source>
        <dbReference type="SAM" id="MobiDB-lite"/>
    </source>
</evidence>
<keyword evidence="6" id="KW-0675">Receptor</keyword>
<dbReference type="GO" id="GO:0005886">
    <property type="term" value="C:plasma membrane"/>
    <property type="evidence" value="ECO:0007669"/>
    <property type="project" value="UniProtKB-SubCell"/>
</dbReference>